<evidence type="ECO:0000313" key="2">
    <source>
        <dbReference type="Proteomes" id="UP000569914"/>
    </source>
</evidence>
<reference evidence="1 2" key="1">
    <citation type="submission" date="2020-07" db="EMBL/GenBank/DDBJ databases">
        <title>Sequencing the genomes of 1000 actinobacteria strains.</title>
        <authorList>
            <person name="Klenk H.-P."/>
        </authorList>
    </citation>
    <scope>NUCLEOTIDE SEQUENCE [LARGE SCALE GENOMIC DNA]</scope>
    <source>
        <strain evidence="1 2">DSM 22083</strain>
    </source>
</reference>
<keyword evidence="2" id="KW-1185">Reference proteome</keyword>
<protein>
    <submittedName>
        <fullName evidence="1">Uncharacterized protein</fullName>
    </submittedName>
</protein>
<dbReference type="EMBL" id="JACCBU010000001">
    <property type="protein sequence ID" value="NYE75676.1"/>
    <property type="molecule type" value="Genomic_DNA"/>
</dbReference>
<evidence type="ECO:0000313" key="1">
    <source>
        <dbReference type="EMBL" id="NYE75676.1"/>
    </source>
</evidence>
<name>A0A7Y9LGX1_9ACTN</name>
<organism evidence="1 2">
    <name type="scientific">Microlunatus parietis</name>
    <dbReference type="NCBI Taxonomy" id="682979"/>
    <lineage>
        <taxon>Bacteria</taxon>
        <taxon>Bacillati</taxon>
        <taxon>Actinomycetota</taxon>
        <taxon>Actinomycetes</taxon>
        <taxon>Propionibacteriales</taxon>
        <taxon>Propionibacteriaceae</taxon>
        <taxon>Microlunatus</taxon>
    </lineage>
</organism>
<proteinExistence type="predicted"/>
<dbReference type="Proteomes" id="UP000569914">
    <property type="component" value="Unassembled WGS sequence"/>
</dbReference>
<sequence length="26" mass="3178">MHERTGPRWSAWPGSRWFRGFLDQES</sequence>
<comment type="caution">
    <text evidence="1">The sequence shown here is derived from an EMBL/GenBank/DDBJ whole genome shotgun (WGS) entry which is preliminary data.</text>
</comment>
<gene>
    <name evidence="1" type="ORF">BKA15_007005</name>
</gene>
<dbReference type="AlphaFoldDB" id="A0A7Y9LGX1"/>
<accession>A0A7Y9LGX1</accession>